<name>A0A2P2Q7I9_RHIMU</name>
<sequence length="42" mass="4901">MLPELMSKMGGSFSHLYRNSHSFQCLNSHNGMEGYFKDFSFH</sequence>
<organism evidence="1">
    <name type="scientific">Rhizophora mucronata</name>
    <name type="common">Asiatic mangrove</name>
    <dbReference type="NCBI Taxonomy" id="61149"/>
    <lineage>
        <taxon>Eukaryota</taxon>
        <taxon>Viridiplantae</taxon>
        <taxon>Streptophyta</taxon>
        <taxon>Embryophyta</taxon>
        <taxon>Tracheophyta</taxon>
        <taxon>Spermatophyta</taxon>
        <taxon>Magnoliopsida</taxon>
        <taxon>eudicotyledons</taxon>
        <taxon>Gunneridae</taxon>
        <taxon>Pentapetalae</taxon>
        <taxon>rosids</taxon>
        <taxon>fabids</taxon>
        <taxon>Malpighiales</taxon>
        <taxon>Rhizophoraceae</taxon>
        <taxon>Rhizophora</taxon>
    </lineage>
</organism>
<proteinExistence type="predicted"/>
<dbReference type="EMBL" id="GGEC01082365">
    <property type="protein sequence ID" value="MBX62849.1"/>
    <property type="molecule type" value="Transcribed_RNA"/>
</dbReference>
<reference evidence="1" key="1">
    <citation type="submission" date="2018-02" db="EMBL/GenBank/DDBJ databases">
        <title>Rhizophora mucronata_Transcriptome.</title>
        <authorList>
            <person name="Meera S.P."/>
            <person name="Sreeshan A."/>
            <person name="Augustine A."/>
        </authorList>
    </citation>
    <scope>NUCLEOTIDE SEQUENCE</scope>
    <source>
        <tissue evidence="1">Leaf</tissue>
    </source>
</reference>
<accession>A0A2P2Q7I9</accession>
<evidence type="ECO:0000313" key="1">
    <source>
        <dbReference type="EMBL" id="MBX62849.1"/>
    </source>
</evidence>
<protein>
    <submittedName>
        <fullName evidence="1">Uncharacterized protein</fullName>
    </submittedName>
</protein>
<dbReference type="AlphaFoldDB" id="A0A2P2Q7I9"/>